<accession>A0AAJ5MH78</accession>
<organism evidence="1 2">
    <name type="scientific">Pseudomonas soli</name>
    <dbReference type="NCBI Taxonomy" id="1306993"/>
    <lineage>
        <taxon>Bacteria</taxon>
        <taxon>Pseudomonadati</taxon>
        <taxon>Pseudomonadota</taxon>
        <taxon>Gammaproteobacteria</taxon>
        <taxon>Pseudomonadales</taxon>
        <taxon>Pseudomonadaceae</taxon>
        <taxon>Pseudomonas</taxon>
    </lineage>
</organism>
<dbReference type="PROSITE" id="PS51257">
    <property type="entry name" value="PROKAR_LIPOPROTEIN"/>
    <property type="match status" value="1"/>
</dbReference>
<dbReference type="AlphaFoldDB" id="A0AAJ5MH78"/>
<evidence type="ECO:0000313" key="2">
    <source>
        <dbReference type="Proteomes" id="UP001209279"/>
    </source>
</evidence>
<dbReference type="Proteomes" id="UP001209279">
    <property type="component" value="Chromosome"/>
</dbReference>
<protein>
    <recommendedName>
        <fullName evidence="3">Lipoprotein</fullName>
    </recommendedName>
</protein>
<evidence type="ECO:0008006" key="3">
    <source>
        <dbReference type="Google" id="ProtNLM"/>
    </source>
</evidence>
<name>A0AAJ5MH78_9PSED</name>
<proteinExistence type="predicted"/>
<evidence type="ECO:0000313" key="1">
    <source>
        <dbReference type="EMBL" id="UXZ43610.1"/>
    </source>
</evidence>
<dbReference type="EMBL" id="CP083803">
    <property type="protein sequence ID" value="UXZ43610.1"/>
    <property type="molecule type" value="Genomic_DNA"/>
</dbReference>
<gene>
    <name evidence="1" type="ORF">K7K07_16160</name>
</gene>
<dbReference type="RefSeq" id="WP_263158113.1">
    <property type="nucleotide sequence ID" value="NZ_CP083803.1"/>
</dbReference>
<sequence length="100" mass="10514">MKHMALVALAGIVLAGCGDGDIDRARKAAAYHLKDPESAQFRNDRVVGKDGTVCGEVNGKNSRGAYVGFSKYVALRKDDGSYMALVDADGQSSLVSSTCD</sequence>
<reference evidence="1" key="1">
    <citation type="submission" date="2021-08" db="EMBL/GenBank/DDBJ databases">
        <authorList>
            <person name="Yaryura P.M."/>
            <person name="Bianco M.I."/>
            <person name="Morais C."/>
            <person name="Setubal J.C."/>
        </authorList>
    </citation>
    <scope>NUCLEOTIDE SEQUENCE</scope>
    <source>
        <strain evidence="1">AP1</strain>
    </source>
</reference>